<gene>
    <name evidence="8" type="ORF">GCM10010971_28590</name>
</gene>
<feature type="domain" description="Histidine kinase" evidence="7">
    <location>
        <begin position="1"/>
        <end position="74"/>
    </location>
</feature>
<evidence type="ECO:0000256" key="6">
    <source>
        <dbReference type="ARBA" id="ARBA00023012"/>
    </source>
</evidence>
<proteinExistence type="predicted"/>
<dbReference type="PROSITE" id="PS50109">
    <property type="entry name" value="HIS_KIN"/>
    <property type="match status" value="1"/>
</dbReference>
<evidence type="ECO:0000256" key="1">
    <source>
        <dbReference type="ARBA" id="ARBA00000085"/>
    </source>
</evidence>
<evidence type="ECO:0000256" key="5">
    <source>
        <dbReference type="ARBA" id="ARBA00022777"/>
    </source>
</evidence>
<dbReference type="PANTHER" id="PTHR45453:SF1">
    <property type="entry name" value="PHOSPHATE REGULON SENSOR PROTEIN PHOR"/>
    <property type="match status" value="1"/>
</dbReference>
<protein>
    <recommendedName>
        <fullName evidence="2">histidine kinase</fullName>
        <ecNumber evidence="2">2.7.13.3</ecNumber>
    </recommendedName>
</protein>
<dbReference type="Gene3D" id="3.30.565.10">
    <property type="entry name" value="Histidine kinase-like ATPase, C-terminal domain"/>
    <property type="match status" value="1"/>
</dbReference>
<evidence type="ECO:0000259" key="7">
    <source>
        <dbReference type="PROSITE" id="PS50109"/>
    </source>
</evidence>
<dbReference type="InterPro" id="IPR036890">
    <property type="entry name" value="HATPase_C_sf"/>
</dbReference>
<dbReference type="PRINTS" id="PR00344">
    <property type="entry name" value="BCTRLSENSOR"/>
</dbReference>
<keyword evidence="9" id="KW-1185">Reference proteome</keyword>
<evidence type="ECO:0000313" key="8">
    <source>
        <dbReference type="EMBL" id="GGP27040.1"/>
    </source>
</evidence>
<reference evidence="9" key="1">
    <citation type="journal article" date="2019" name="Int. J. Syst. Evol. Microbiol.">
        <title>The Global Catalogue of Microorganisms (GCM) 10K type strain sequencing project: providing services to taxonomists for standard genome sequencing and annotation.</title>
        <authorList>
            <consortium name="The Broad Institute Genomics Platform"/>
            <consortium name="The Broad Institute Genome Sequencing Center for Infectious Disease"/>
            <person name="Wu L."/>
            <person name="Ma J."/>
        </authorList>
    </citation>
    <scope>NUCLEOTIDE SEQUENCE [LARGE SCALE GENOMIC DNA]</scope>
    <source>
        <strain evidence="9">CGMCC 1.8860</strain>
    </source>
</reference>
<evidence type="ECO:0000256" key="4">
    <source>
        <dbReference type="ARBA" id="ARBA00022679"/>
    </source>
</evidence>
<dbReference type="EC" id="2.7.13.3" evidence="2"/>
<comment type="caution">
    <text evidence="8">The sequence shown here is derived from an EMBL/GenBank/DDBJ whole genome shotgun (WGS) entry which is preliminary data.</text>
</comment>
<evidence type="ECO:0000256" key="3">
    <source>
        <dbReference type="ARBA" id="ARBA00022553"/>
    </source>
</evidence>
<comment type="catalytic activity">
    <reaction evidence="1">
        <text>ATP + protein L-histidine = ADP + protein N-phospho-L-histidine.</text>
        <dbReference type="EC" id="2.7.13.3"/>
    </reaction>
</comment>
<dbReference type="SUPFAM" id="SSF55874">
    <property type="entry name" value="ATPase domain of HSP90 chaperone/DNA topoisomerase II/histidine kinase"/>
    <property type="match status" value="1"/>
</dbReference>
<dbReference type="InterPro" id="IPR005467">
    <property type="entry name" value="His_kinase_dom"/>
</dbReference>
<dbReference type="Proteomes" id="UP000621859">
    <property type="component" value="Unassembled WGS sequence"/>
</dbReference>
<keyword evidence="3" id="KW-0597">Phosphoprotein</keyword>
<evidence type="ECO:0000256" key="2">
    <source>
        <dbReference type="ARBA" id="ARBA00012438"/>
    </source>
</evidence>
<dbReference type="InterPro" id="IPR003594">
    <property type="entry name" value="HATPase_dom"/>
</dbReference>
<dbReference type="Pfam" id="PF02518">
    <property type="entry name" value="HATPase_c"/>
    <property type="match status" value="1"/>
</dbReference>
<name>A0ABQ2PNU5_9NEIS</name>
<dbReference type="EMBL" id="BMLY01000004">
    <property type="protein sequence ID" value="GGP27040.1"/>
    <property type="molecule type" value="Genomic_DNA"/>
</dbReference>
<keyword evidence="5" id="KW-0418">Kinase</keyword>
<organism evidence="8 9">
    <name type="scientific">Silvimonas amylolytica</name>
    <dbReference type="NCBI Taxonomy" id="449663"/>
    <lineage>
        <taxon>Bacteria</taxon>
        <taxon>Pseudomonadati</taxon>
        <taxon>Pseudomonadota</taxon>
        <taxon>Betaproteobacteria</taxon>
        <taxon>Neisseriales</taxon>
        <taxon>Chitinibacteraceae</taxon>
        <taxon>Silvimonas</taxon>
    </lineage>
</organism>
<keyword evidence="6" id="KW-0902">Two-component regulatory system</keyword>
<sequence length="79" mass="8528">MLAVENHGPTIPLALQSRLFDRFFRGDTARTESGQSSGLGLSIVHTIMTLHRGECRVISADSITRFELVFPLDGAAANG</sequence>
<dbReference type="InterPro" id="IPR050351">
    <property type="entry name" value="BphY/WalK/GraS-like"/>
</dbReference>
<evidence type="ECO:0000313" key="9">
    <source>
        <dbReference type="Proteomes" id="UP000621859"/>
    </source>
</evidence>
<accession>A0ABQ2PNU5</accession>
<dbReference type="InterPro" id="IPR004358">
    <property type="entry name" value="Sig_transdc_His_kin-like_C"/>
</dbReference>
<keyword evidence="4" id="KW-0808">Transferase</keyword>
<dbReference type="PANTHER" id="PTHR45453">
    <property type="entry name" value="PHOSPHATE REGULON SENSOR PROTEIN PHOR"/>
    <property type="match status" value="1"/>
</dbReference>